<evidence type="ECO:0000256" key="3">
    <source>
        <dbReference type="ARBA" id="ARBA00022771"/>
    </source>
</evidence>
<sequence>MVLPSEISIKQEKEDFEHDSAGYLSPEFEISVKVEVESSHVAQWEVKAEFTSEEELDKLGSDCENSDEGCSGVDYEELIEYVRLKCDICNEEFCERYSLLRHNLAHLRLAIKPLHNILTKNKLSKYSTSTDTDNNNVSDNKNMNIKVSKTLHQCKICGKIQTYKTWHSHMKEVHGTNEFECSVCSAKFKCARYLRKHFYSIHLNRKFKGYSQTEGNEKCSLCPAVLRCKNALKTHMRNCHSEKAQCSICKSVLKSQAYLHAHMRRVHYNDGKEHKCYCGKKFQSPRYLKIHKKNAHLTI</sequence>
<evidence type="ECO:0000313" key="8">
    <source>
        <dbReference type="Proteomes" id="UP001549921"/>
    </source>
</evidence>
<dbReference type="SUPFAM" id="SSF57667">
    <property type="entry name" value="beta-beta-alpha zinc fingers"/>
    <property type="match status" value="2"/>
</dbReference>
<keyword evidence="3 5" id="KW-0863">Zinc-finger</keyword>
<feature type="domain" description="C2H2-type" evidence="6">
    <location>
        <begin position="179"/>
        <end position="207"/>
    </location>
</feature>
<gene>
    <name evidence="7" type="ORF">ABMA28_012866</name>
</gene>
<feature type="domain" description="C2H2-type" evidence="6">
    <location>
        <begin position="84"/>
        <end position="106"/>
    </location>
</feature>
<dbReference type="SMART" id="SM00355">
    <property type="entry name" value="ZnF_C2H2"/>
    <property type="match status" value="6"/>
</dbReference>
<proteinExistence type="predicted"/>
<dbReference type="Gene3D" id="3.30.160.60">
    <property type="entry name" value="Classic Zinc Finger"/>
    <property type="match status" value="2"/>
</dbReference>
<keyword evidence="4" id="KW-0862">Zinc</keyword>
<dbReference type="PANTHER" id="PTHR24379:SF121">
    <property type="entry name" value="C2H2-TYPE DOMAIN-CONTAINING PROTEIN"/>
    <property type="match status" value="1"/>
</dbReference>
<dbReference type="AlphaFoldDB" id="A0ABD0S2T6"/>
<evidence type="ECO:0000256" key="2">
    <source>
        <dbReference type="ARBA" id="ARBA00022737"/>
    </source>
</evidence>
<keyword evidence="1" id="KW-0479">Metal-binding</keyword>
<keyword evidence="2" id="KW-0677">Repeat</keyword>
<dbReference type="Proteomes" id="UP001549921">
    <property type="component" value="Unassembled WGS sequence"/>
</dbReference>
<organism evidence="7 8">
    <name type="scientific">Loxostege sticticalis</name>
    <name type="common">Beet webworm moth</name>
    <dbReference type="NCBI Taxonomy" id="481309"/>
    <lineage>
        <taxon>Eukaryota</taxon>
        <taxon>Metazoa</taxon>
        <taxon>Ecdysozoa</taxon>
        <taxon>Arthropoda</taxon>
        <taxon>Hexapoda</taxon>
        <taxon>Insecta</taxon>
        <taxon>Pterygota</taxon>
        <taxon>Neoptera</taxon>
        <taxon>Endopterygota</taxon>
        <taxon>Lepidoptera</taxon>
        <taxon>Glossata</taxon>
        <taxon>Ditrysia</taxon>
        <taxon>Pyraloidea</taxon>
        <taxon>Crambidae</taxon>
        <taxon>Pyraustinae</taxon>
        <taxon>Loxostege</taxon>
    </lineage>
</organism>
<protein>
    <recommendedName>
        <fullName evidence="6">C2H2-type domain-containing protein</fullName>
    </recommendedName>
</protein>
<dbReference type="InterPro" id="IPR036236">
    <property type="entry name" value="Znf_C2H2_sf"/>
</dbReference>
<name>A0ABD0S2T6_LOXSC</name>
<dbReference type="GO" id="GO:0008270">
    <property type="term" value="F:zinc ion binding"/>
    <property type="evidence" value="ECO:0007669"/>
    <property type="project" value="UniProtKB-KW"/>
</dbReference>
<dbReference type="EMBL" id="JBEDNZ010000031">
    <property type="protein sequence ID" value="KAL0808384.1"/>
    <property type="molecule type" value="Genomic_DNA"/>
</dbReference>
<evidence type="ECO:0000259" key="6">
    <source>
        <dbReference type="PROSITE" id="PS50157"/>
    </source>
</evidence>
<dbReference type="PROSITE" id="PS50157">
    <property type="entry name" value="ZINC_FINGER_C2H2_2"/>
    <property type="match status" value="2"/>
</dbReference>
<comment type="caution">
    <text evidence="7">The sequence shown here is derived from an EMBL/GenBank/DDBJ whole genome shotgun (WGS) entry which is preliminary data.</text>
</comment>
<evidence type="ECO:0000256" key="4">
    <source>
        <dbReference type="ARBA" id="ARBA00022833"/>
    </source>
</evidence>
<reference evidence="7 8" key="1">
    <citation type="submission" date="2024-06" db="EMBL/GenBank/DDBJ databases">
        <title>A chromosome-level genome assembly of beet webworm, Loxostege sticticalis.</title>
        <authorList>
            <person name="Zhang Y."/>
        </authorList>
    </citation>
    <scope>NUCLEOTIDE SEQUENCE [LARGE SCALE GENOMIC DNA]</scope>
    <source>
        <strain evidence="7">AQ028</strain>
        <tissue evidence="7">Male pupae</tissue>
    </source>
</reference>
<dbReference type="PANTHER" id="PTHR24379">
    <property type="entry name" value="KRAB AND ZINC FINGER DOMAIN-CONTAINING"/>
    <property type="match status" value="1"/>
</dbReference>
<evidence type="ECO:0000313" key="7">
    <source>
        <dbReference type="EMBL" id="KAL0808384.1"/>
    </source>
</evidence>
<dbReference type="InterPro" id="IPR013087">
    <property type="entry name" value="Znf_C2H2_type"/>
</dbReference>
<evidence type="ECO:0000256" key="1">
    <source>
        <dbReference type="ARBA" id="ARBA00022723"/>
    </source>
</evidence>
<accession>A0ABD0S2T6</accession>
<evidence type="ECO:0000256" key="5">
    <source>
        <dbReference type="PROSITE-ProRule" id="PRU00042"/>
    </source>
</evidence>
<dbReference type="PROSITE" id="PS00028">
    <property type="entry name" value="ZINC_FINGER_C2H2_1"/>
    <property type="match status" value="4"/>
</dbReference>